<evidence type="ECO:0000313" key="8">
    <source>
        <dbReference type="EMBL" id="OWK46356.1"/>
    </source>
</evidence>
<feature type="domain" description="RmlD-like substrate binding" evidence="7">
    <location>
        <begin position="34"/>
        <end position="315"/>
    </location>
</feature>
<dbReference type="AlphaFoldDB" id="A0A225E8E1"/>
<comment type="catalytic activity">
    <reaction evidence="5">
        <text>dTDP-beta-L-rhamnose + NADP(+) = dTDP-4-dehydro-beta-L-rhamnose + NADPH + H(+)</text>
        <dbReference type="Rhea" id="RHEA:21796"/>
        <dbReference type="ChEBI" id="CHEBI:15378"/>
        <dbReference type="ChEBI" id="CHEBI:57510"/>
        <dbReference type="ChEBI" id="CHEBI:57783"/>
        <dbReference type="ChEBI" id="CHEBI:58349"/>
        <dbReference type="ChEBI" id="CHEBI:62830"/>
        <dbReference type="EC" id="1.1.1.133"/>
    </reaction>
</comment>
<name>A0A225E8E1_9BACT</name>
<dbReference type="CDD" id="cd05254">
    <property type="entry name" value="dTDP_HR_like_SDR_e"/>
    <property type="match status" value="1"/>
</dbReference>
<evidence type="ECO:0000256" key="5">
    <source>
        <dbReference type="ARBA" id="ARBA00048200"/>
    </source>
</evidence>
<dbReference type="SUPFAM" id="SSF51735">
    <property type="entry name" value="NAD(P)-binding Rossmann-fold domains"/>
    <property type="match status" value="1"/>
</dbReference>
<dbReference type="UniPathway" id="UPA00124"/>
<keyword evidence="6" id="KW-0560">Oxidoreductase</keyword>
<evidence type="ECO:0000256" key="2">
    <source>
        <dbReference type="ARBA" id="ARBA00010944"/>
    </source>
</evidence>
<dbReference type="InterPro" id="IPR005913">
    <property type="entry name" value="dTDP_dehydrorham_reduct"/>
</dbReference>
<accession>A0A225E8E1</accession>
<dbReference type="Gene3D" id="3.40.50.720">
    <property type="entry name" value="NAD(P)-binding Rossmann-like Domain"/>
    <property type="match status" value="1"/>
</dbReference>
<comment type="function">
    <text evidence="6">Catalyzes the reduction of dTDP-6-deoxy-L-lyxo-4-hexulose to yield dTDP-L-rhamnose.</text>
</comment>
<sequence length="319" mass="34231">MNTDEHGSEIKTNLFLIRVHPCSSVAKFIGIASMKIAVLGANGQLGRDLCPRLAGEVVPLTRAEIDLDRPETIAAYLSANRPDVVINCAAYNFVDKAEDDPDAAFRVNAWGVRALARACRDANSRLVHVSTDYVFGLDETRTTPFREDDPPGPVSVYGLSKLSGEYVVRSTCPAHLVIRTCGLYGVWGSGGKGGNFVETMLRVAGQGKPLKVVNDQRCTPTYTADLAVAIADLVARSAQGLYHVTSAGDCTWYELAAEIFRQAGVAANLTPTTSAQFGAPARRPGYSVLACDKLATAGVTKPRPWQDALAAYLKERAAR</sequence>
<dbReference type="PANTHER" id="PTHR10491">
    <property type="entry name" value="DTDP-4-DEHYDRORHAMNOSE REDUCTASE"/>
    <property type="match status" value="1"/>
</dbReference>
<comment type="caution">
    <text evidence="8">The sequence shown here is derived from an EMBL/GenBank/DDBJ whole genome shotgun (WGS) entry which is preliminary data.</text>
</comment>
<dbReference type="GO" id="GO:0008831">
    <property type="term" value="F:dTDP-4-dehydrorhamnose reductase activity"/>
    <property type="evidence" value="ECO:0007669"/>
    <property type="project" value="UniProtKB-EC"/>
</dbReference>
<evidence type="ECO:0000256" key="6">
    <source>
        <dbReference type="RuleBase" id="RU364082"/>
    </source>
</evidence>
<dbReference type="InterPro" id="IPR036291">
    <property type="entry name" value="NAD(P)-bd_dom_sf"/>
</dbReference>
<proteinExistence type="inferred from homology"/>
<organism evidence="8 9">
    <name type="scientific">Fimbriiglobus ruber</name>
    <dbReference type="NCBI Taxonomy" id="1908690"/>
    <lineage>
        <taxon>Bacteria</taxon>
        <taxon>Pseudomonadati</taxon>
        <taxon>Planctomycetota</taxon>
        <taxon>Planctomycetia</taxon>
        <taxon>Gemmatales</taxon>
        <taxon>Gemmataceae</taxon>
        <taxon>Fimbriiglobus</taxon>
    </lineage>
</organism>
<evidence type="ECO:0000256" key="3">
    <source>
        <dbReference type="ARBA" id="ARBA00012929"/>
    </source>
</evidence>
<dbReference type="EMBL" id="NIDE01000001">
    <property type="protein sequence ID" value="OWK46356.1"/>
    <property type="molecule type" value="Genomic_DNA"/>
</dbReference>
<dbReference type="GO" id="GO:0005829">
    <property type="term" value="C:cytosol"/>
    <property type="evidence" value="ECO:0007669"/>
    <property type="project" value="TreeGrafter"/>
</dbReference>
<evidence type="ECO:0000313" key="9">
    <source>
        <dbReference type="Proteomes" id="UP000214646"/>
    </source>
</evidence>
<dbReference type="Gene3D" id="3.90.25.10">
    <property type="entry name" value="UDP-galactose 4-epimerase, domain 1"/>
    <property type="match status" value="1"/>
</dbReference>
<evidence type="ECO:0000259" key="7">
    <source>
        <dbReference type="Pfam" id="PF04321"/>
    </source>
</evidence>
<comment type="similarity">
    <text evidence="2 6">Belongs to the dTDP-4-dehydrorhamnose reductase family.</text>
</comment>
<dbReference type="NCBIfam" id="TIGR01214">
    <property type="entry name" value="rmlD"/>
    <property type="match status" value="1"/>
</dbReference>
<evidence type="ECO:0000256" key="1">
    <source>
        <dbReference type="ARBA" id="ARBA00004781"/>
    </source>
</evidence>
<dbReference type="GO" id="GO:0019305">
    <property type="term" value="P:dTDP-rhamnose biosynthetic process"/>
    <property type="evidence" value="ECO:0007669"/>
    <property type="project" value="UniProtKB-UniPathway"/>
</dbReference>
<dbReference type="InterPro" id="IPR029903">
    <property type="entry name" value="RmlD-like-bd"/>
</dbReference>
<keyword evidence="9" id="KW-1185">Reference proteome</keyword>
<gene>
    <name evidence="8" type="ORF">FRUB_00055</name>
</gene>
<protein>
    <recommendedName>
        <fullName evidence="4 6">dTDP-4-dehydrorhamnose reductase</fullName>
        <ecNumber evidence="3 6">1.1.1.133</ecNumber>
    </recommendedName>
</protein>
<dbReference type="PANTHER" id="PTHR10491:SF4">
    <property type="entry name" value="METHIONINE ADENOSYLTRANSFERASE 2 SUBUNIT BETA"/>
    <property type="match status" value="1"/>
</dbReference>
<dbReference type="Pfam" id="PF04321">
    <property type="entry name" value="RmlD_sub_bind"/>
    <property type="match status" value="1"/>
</dbReference>
<comment type="pathway">
    <text evidence="1 6">Carbohydrate biosynthesis; dTDP-L-rhamnose biosynthesis.</text>
</comment>
<dbReference type="Proteomes" id="UP000214646">
    <property type="component" value="Unassembled WGS sequence"/>
</dbReference>
<reference evidence="9" key="1">
    <citation type="submission" date="2017-06" db="EMBL/GenBank/DDBJ databases">
        <title>Genome analysis of Fimbriiglobus ruber SP5, the first member of the order Planctomycetales with confirmed chitinolytic capability.</title>
        <authorList>
            <person name="Ravin N.V."/>
            <person name="Rakitin A.L."/>
            <person name="Ivanova A.A."/>
            <person name="Beletsky A.V."/>
            <person name="Kulichevskaya I.S."/>
            <person name="Mardanov A.V."/>
            <person name="Dedysh S.N."/>
        </authorList>
    </citation>
    <scope>NUCLEOTIDE SEQUENCE [LARGE SCALE GENOMIC DNA]</scope>
    <source>
        <strain evidence="9">SP5</strain>
    </source>
</reference>
<dbReference type="EC" id="1.1.1.133" evidence="3 6"/>
<evidence type="ECO:0000256" key="4">
    <source>
        <dbReference type="ARBA" id="ARBA00017099"/>
    </source>
</evidence>
<keyword evidence="6" id="KW-0521">NADP</keyword>